<dbReference type="GO" id="GO:0009252">
    <property type="term" value="P:peptidoglycan biosynthetic process"/>
    <property type="evidence" value="ECO:0007669"/>
    <property type="project" value="UniProtKB-KW"/>
</dbReference>
<evidence type="ECO:0000256" key="1">
    <source>
        <dbReference type="ARBA" id="ARBA00004752"/>
    </source>
</evidence>
<evidence type="ECO:0000256" key="2">
    <source>
        <dbReference type="ARBA" id="ARBA00005992"/>
    </source>
</evidence>
<sequence>MADFGAAAPSDEARQIAQWSVSTGDHQGMPFAVVDKKQARVYVFNGDGKLAGDTPALLGESVGDQSAPDVGDHTQSGFVPLEERTTPAGRFVSEPGQNLSGEHVVWVDYSAAFAIHRLRPGASMKAREARLASPSPADKRVSLGCVIVPPPFYEQVVQRVLGRTRAVVYVLPETTPVREVFAAM</sequence>
<keyword evidence="4 7" id="KW-0133">Cell shape</keyword>
<proteinExistence type="inferred from homology"/>
<keyword evidence="5 7" id="KW-0573">Peptidoglycan synthesis</keyword>
<evidence type="ECO:0000256" key="4">
    <source>
        <dbReference type="ARBA" id="ARBA00022960"/>
    </source>
</evidence>
<dbReference type="AlphaFoldDB" id="A0A931H3C6"/>
<evidence type="ECO:0000259" key="8">
    <source>
        <dbReference type="PROSITE" id="PS52029"/>
    </source>
</evidence>
<dbReference type="EMBL" id="JADWYS010000001">
    <property type="protein sequence ID" value="MBG9387794.1"/>
    <property type="molecule type" value="Genomic_DNA"/>
</dbReference>
<accession>A0A931H3C6</accession>
<dbReference type="CDD" id="cd16913">
    <property type="entry name" value="YkuD_like"/>
    <property type="match status" value="1"/>
</dbReference>
<dbReference type="PROSITE" id="PS52029">
    <property type="entry name" value="LD_TPASE"/>
    <property type="match status" value="1"/>
</dbReference>
<feature type="domain" description="L,D-TPase catalytic" evidence="8">
    <location>
        <begin position="30"/>
        <end position="169"/>
    </location>
</feature>
<comment type="caution">
    <text evidence="9">The sequence shown here is derived from an EMBL/GenBank/DDBJ whole genome shotgun (WGS) entry which is preliminary data.</text>
</comment>
<evidence type="ECO:0000256" key="3">
    <source>
        <dbReference type="ARBA" id="ARBA00022679"/>
    </source>
</evidence>
<feature type="active site" description="Proton donor/acceptor" evidence="7">
    <location>
        <position position="116"/>
    </location>
</feature>
<gene>
    <name evidence="9" type="ORF">I5803_07175</name>
</gene>
<keyword evidence="6 7" id="KW-0961">Cell wall biogenesis/degradation</keyword>
<dbReference type="InterPro" id="IPR005490">
    <property type="entry name" value="LD_TPept_cat_dom"/>
</dbReference>
<dbReference type="GO" id="GO:0071555">
    <property type="term" value="P:cell wall organization"/>
    <property type="evidence" value="ECO:0007669"/>
    <property type="project" value="UniProtKB-UniRule"/>
</dbReference>
<dbReference type="SUPFAM" id="SSF141523">
    <property type="entry name" value="L,D-transpeptidase catalytic domain-like"/>
    <property type="match status" value="1"/>
</dbReference>
<organism evidence="9 10">
    <name type="scientific">Caenimonas aquaedulcis</name>
    <dbReference type="NCBI Taxonomy" id="2793270"/>
    <lineage>
        <taxon>Bacteria</taxon>
        <taxon>Pseudomonadati</taxon>
        <taxon>Pseudomonadota</taxon>
        <taxon>Betaproteobacteria</taxon>
        <taxon>Burkholderiales</taxon>
        <taxon>Comamonadaceae</taxon>
        <taxon>Caenimonas</taxon>
    </lineage>
</organism>
<comment type="similarity">
    <text evidence="2">Belongs to the YkuD family.</text>
</comment>
<dbReference type="GO" id="GO:0008360">
    <property type="term" value="P:regulation of cell shape"/>
    <property type="evidence" value="ECO:0007669"/>
    <property type="project" value="UniProtKB-UniRule"/>
</dbReference>
<dbReference type="GO" id="GO:0016740">
    <property type="term" value="F:transferase activity"/>
    <property type="evidence" value="ECO:0007669"/>
    <property type="project" value="UniProtKB-KW"/>
</dbReference>
<reference evidence="9" key="1">
    <citation type="submission" date="2020-11" db="EMBL/GenBank/DDBJ databases">
        <title>Bacterial whole genome sequence for Caenimonas sp. DR4.4.</title>
        <authorList>
            <person name="Le V."/>
            <person name="Ko S.-R."/>
            <person name="Ahn C.-Y."/>
            <person name="Oh H.-M."/>
        </authorList>
    </citation>
    <scope>NUCLEOTIDE SEQUENCE</scope>
    <source>
        <strain evidence="9">DR4.4</strain>
    </source>
</reference>
<evidence type="ECO:0000256" key="6">
    <source>
        <dbReference type="ARBA" id="ARBA00023316"/>
    </source>
</evidence>
<feature type="active site" description="Nucleophile" evidence="7">
    <location>
        <position position="145"/>
    </location>
</feature>
<dbReference type="Proteomes" id="UP000651050">
    <property type="component" value="Unassembled WGS sequence"/>
</dbReference>
<evidence type="ECO:0000256" key="5">
    <source>
        <dbReference type="ARBA" id="ARBA00022984"/>
    </source>
</evidence>
<keyword evidence="3" id="KW-0808">Transferase</keyword>
<evidence type="ECO:0000313" key="9">
    <source>
        <dbReference type="EMBL" id="MBG9387794.1"/>
    </source>
</evidence>
<evidence type="ECO:0000256" key="7">
    <source>
        <dbReference type="PROSITE-ProRule" id="PRU01373"/>
    </source>
</evidence>
<evidence type="ECO:0000313" key="10">
    <source>
        <dbReference type="Proteomes" id="UP000651050"/>
    </source>
</evidence>
<comment type="pathway">
    <text evidence="1 7">Cell wall biogenesis; peptidoglycan biosynthesis.</text>
</comment>
<keyword evidence="10" id="KW-1185">Reference proteome</keyword>
<name>A0A931H3C6_9BURK</name>
<dbReference type="InterPro" id="IPR038063">
    <property type="entry name" value="Transpep_catalytic_dom"/>
</dbReference>
<protein>
    <submittedName>
        <fullName evidence="9">L,D-transpeptidase</fullName>
    </submittedName>
</protein>
<dbReference type="GO" id="GO:0004180">
    <property type="term" value="F:carboxypeptidase activity"/>
    <property type="evidence" value="ECO:0007669"/>
    <property type="project" value="UniProtKB-ARBA"/>
</dbReference>